<reference evidence="1" key="1">
    <citation type="submission" date="2019-08" db="EMBL/GenBank/DDBJ databases">
        <authorList>
            <person name="Kucharzyk K."/>
            <person name="Murdoch R.W."/>
            <person name="Higgins S."/>
            <person name="Loffler F."/>
        </authorList>
    </citation>
    <scope>NUCLEOTIDE SEQUENCE</scope>
</reference>
<name>A0A645HPQ5_9ZZZZ</name>
<evidence type="ECO:0000313" key="1">
    <source>
        <dbReference type="EMBL" id="MPN41045.1"/>
    </source>
</evidence>
<accession>A0A645HPQ5</accession>
<organism evidence="1">
    <name type="scientific">bioreactor metagenome</name>
    <dbReference type="NCBI Taxonomy" id="1076179"/>
    <lineage>
        <taxon>unclassified sequences</taxon>
        <taxon>metagenomes</taxon>
        <taxon>ecological metagenomes</taxon>
    </lineage>
</organism>
<gene>
    <name evidence="1" type="ORF">SDC9_188585</name>
</gene>
<dbReference type="EMBL" id="VSSQ01097854">
    <property type="protein sequence ID" value="MPN41045.1"/>
    <property type="molecule type" value="Genomic_DNA"/>
</dbReference>
<dbReference type="AlphaFoldDB" id="A0A645HPQ5"/>
<proteinExistence type="predicted"/>
<sequence>MAAQLAFVVTEQHGQPAALFVVQELHHFRQVVHLDGDRQLIFGLPGFIQHHARKGLMQRSEILLT</sequence>
<protein>
    <submittedName>
        <fullName evidence="1">Uncharacterized protein</fullName>
    </submittedName>
</protein>
<comment type="caution">
    <text evidence="1">The sequence shown here is derived from an EMBL/GenBank/DDBJ whole genome shotgun (WGS) entry which is preliminary data.</text>
</comment>